<dbReference type="EMBL" id="JAHMHQ010000003">
    <property type="protein sequence ID" value="KAK1640979.1"/>
    <property type="molecule type" value="Genomic_DNA"/>
</dbReference>
<evidence type="ECO:0000313" key="2">
    <source>
        <dbReference type="Proteomes" id="UP001243989"/>
    </source>
</evidence>
<reference evidence="1" key="1">
    <citation type="submission" date="2021-06" db="EMBL/GenBank/DDBJ databases">
        <title>Comparative genomics, transcriptomics and evolutionary studies reveal genomic signatures of adaptation to plant cell wall in hemibiotrophic fungi.</title>
        <authorList>
            <consortium name="DOE Joint Genome Institute"/>
            <person name="Baroncelli R."/>
            <person name="Diaz J.F."/>
            <person name="Benocci T."/>
            <person name="Peng M."/>
            <person name="Battaglia E."/>
            <person name="Haridas S."/>
            <person name="Andreopoulos W."/>
            <person name="Labutti K."/>
            <person name="Pangilinan J."/>
            <person name="Floch G.L."/>
            <person name="Makela M.R."/>
            <person name="Henrissat B."/>
            <person name="Grigoriev I.V."/>
            <person name="Crouch J.A."/>
            <person name="De Vries R.P."/>
            <person name="Sukno S.A."/>
            <person name="Thon M.R."/>
        </authorList>
    </citation>
    <scope>NUCLEOTIDE SEQUENCE</scope>
    <source>
        <strain evidence="1">CBS 102054</strain>
    </source>
</reference>
<name>A0AAJ0A1Z1_9PEZI</name>
<dbReference type="GeneID" id="85466523"/>
<protein>
    <submittedName>
        <fullName evidence="1">Uncharacterized protein</fullName>
    </submittedName>
</protein>
<dbReference type="Proteomes" id="UP001243989">
    <property type="component" value="Unassembled WGS sequence"/>
</dbReference>
<proteinExistence type="predicted"/>
<sequence>MQPQSSFAQSQGQPAFEFSDPTREYYSGFEYPIATGANDITSPSSPVAMLPVWGFLSGIMRETPNGYYAKNGLCSPAHCDIAIRPSVIFVTLYNSPTLIRAIRLQRAQRVTLDRRRSSLVIYEPSVAVTPATSVNTTAELEAAAKAVGTLRMPLHCAQRLSDEPRRVLNIWPRVNGVYPSRSTCQGTPYIEVVLDLEVRGRSHAPPSSTFDT</sequence>
<dbReference type="AlphaFoldDB" id="A0AAJ0A1Z1"/>
<gene>
    <name evidence="1" type="ORF">BDP81DRAFT_125493</name>
</gene>
<comment type="caution">
    <text evidence="1">The sequence shown here is derived from an EMBL/GenBank/DDBJ whole genome shotgun (WGS) entry which is preliminary data.</text>
</comment>
<keyword evidence="2" id="KW-1185">Reference proteome</keyword>
<accession>A0AAJ0A1Z1</accession>
<evidence type="ECO:0000313" key="1">
    <source>
        <dbReference type="EMBL" id="KAK1640979.1"/>
    </source>
</evidence>
<organism evidence="1 2">
    <name type="scientific">Colletotrichum phormii</name>
    <dbReference type="NCBI Taxonomy" id="359342"/>
    <lineage>
        <taxon>Eukaryota</taxon>
        <taxon>Fungi</taxon>
        <taxon>Dikarya</taxon>
        <taxon>Ascomycota</taxon>
        <taxon>Pezizomycotina</taxon>
        <taxon>Sordariomycetes</taxon>
        <taxon>Hypocreomycetidae</taxon>
        <taxon>Glomerellales</taxon>
        <taxon>Glomerellaceae</taxon>
        <taxon>Colletotrichum</taxon>
        <taxon>Colletotrichum acutatum species complex</taxon>
    </lineage>
</organism>
<dbReference type="RefSeq" id="XP_060449586.1">
    <property type="nucleotide sequence ID" value="XM_060581661.1"/>
</dbReference>